<protein>
    <recommendedName>
        <fullName evidence="1">MICOS complex subunit</fullName>
    </recommendedName>
</protein>
<evidence type="ECO:0000256" key="2">
    <source>
        <dbReference type="SAM" id="MobiDB-lite"/>
    </source>
</evidence>
<comment type="subcellular location">
    <subcellularLocation>
        <location evidence="1">Mitochondrion inner membrane</location>
    </subcellularLocation>
</comment>
<feature type="compositionally biased region" description="Pro residues" evidence="2">
    <location>
        <begin position="50"/>
        <end position="67"/>
    </location>
</feature>
<name>A0A5M8PTV4_9LECA</name>
<feature type="region of interest" description="Disordered" evidence="2">
    <location>
        <begin position="36"/>
        <end position="67"/>
    </location>
</feature>
<keyword evidence="1" id="KW-0812">Transmembrane</keyword>
<proteinExistence type="predicted"/>
<evidence type="ECO:0000313" key="4">
    <source>
        <dbReference type="Proteomes" id="UP000324767"/>
    </source>
</evidence>
<evidence type="ECO:0000256" key="1">
    <source>
        <dbReference type="RuleBase" id="RU363021"/>
    </source>
</evidence>
<dbReference type="AlphaFoldDB" id="A0A5M8PTV4"/>
<dbReference type="EMBL" id="VXIT01000004">
    <property type="protein sequence ID" value="KAA6413050.1"/>
    <property type="molecule type" value="Genomic_DNA"/>
</dbReference>
<organism evidence="3 4">
    <name type="scientific">Lasallia pustulata</name>
    <dbReference type="NCBI Taxonomy" id="136370"/>
    <lineage>
        <taxon>Eukaryota</taxon>
        <taxon>Fungi</taxon>
        <taxon>Dikarya</taxon>
        <taxon>Ascomycota</taxon>
        <taxon>Pezizomycotina</taxon>
        <taxon>Lecanoromycetes</taxon>
        <taxon>OSLEUM clade</taxon>
        <taxon>Umbilicariomycetidae</taxon>
        <taxon>Umbilicariales</taxon>
        <taxon>Umbilicariaceae</taxon>
        <taxon>Lasallia</taxon>
    </lineage>
</organism>
<accession>A0A5M8PTV4</accession>
<dbReference type="PANTHER" id="PTHR28268:SF1">
    <property type="entry name" value="MICOS SUBUNIT MIC26"/>
    <property type="match status" value="1"/>
</dbReference>
<sequence length="182" mass="19089">MAFRPLLRRRAVIPATAAALAASTIFFPLTTLHAEAPPSVLPPKRKPIYSDPPPRPEPQPPPLPPPDATYTARLATQIRRARLTLHTQTTSLETRLNTLLTSLLSLETSVTSTLASLAPPPDSHEKLIPGAIYVLVAAMAGSIAARNRNVLLRASVPAAVGSRPGGWAAGDDAECGGFGVGV</sequence>
<reference evidence="3 4" key="1">
    <citation type="submission" date="2019-09" db="EMBL/GenBank/DDBJ databases">
        <title>The hologenome of the rock-dwelling lichen Lasallia pustulata.</title>
        <authorList>
            <person name="Greshake Tzovaras B."/>
            <person name="Segers F."/>
            <person name="Bicker A."/>
            <person name="Dal Grande F."/>
            <person name="Otte J."/>
            <person name="Hankeln T."/>
            <person name="Schmitt I."/>
            <person name="Ebersberger I."/>
        </authorList>
    </citation>
    <scope>NUCLEOTIDE SEQUENCE [LARGE SCALE GENOMIC DNA]</scope>
    <source>
        <strain evidence="3">A1-1</strain>
    </source>
</reference>
<feature type="transmembrane region" description="Helical" evidence="1">
    <location>
        <begin position="127"/>
        <end position="145"/>
    </location>
</feature>
<comment type="subunit">
    <text evidence="1">Component of the mitochondrial contact site and cristae organizing system (MICOS) complex.</text>
</comment>
<dbReference type="GO" id="GO:0061617">
    <property type="term" value="C:MICOS complex"/>
    <property type="evidence" value="ECO:0007669"/>
    <property type="project" value="UniProtKB-UniRule"/>
</dbReference>
<dbReference type="Proteomes" id="UP000324767">
    <property type="component" value="Unassembled WGS sequence"/>
</dbReference>
<dbReference type="GO" id="GO:0042407">
    <property type="term" value="P:cristae formation"/>
    <property type="evidence" value="ECO:0007669"/>
    <property type="project" value="InterPro"/>
</dbReference>
<keyword evidence="1" id="KW-1133">Transmembrane helix</keyword>
<dbReference type="OrthoDB" id="2399148at2759"/>
<dbReference type="GO" id="GO:0044284">
    <property type="term" value="C:mitochondrial crista junction"/>
    <property type="evidence" value="ECO:0007669"/>
    <property type="project" value="TreeGrafter"/>
</dbReference>
<keyword evidence="1" id="KW-0999">Mitochondrion inner membrane</keyword>
<keyword evidence="1" id="KW-0472">Membrane</keyword>
<dbReference type="PANTHER" id="PTHR28268">
    <property type="entry name" value="MICOS SUBUNIT MIC26"/>
    <property type="match status" value="1"/>
</dbReference>
<dbReference type="Pfam" id="PF09769">
    <property type="entry name" value="ApoO"/>
    <property type="match status" value="1"/>
</dbReference>
<comment type="caution">
    <text evidence="3">The sequence shown here is derived from an EMBL/GenBank/DDBJ whole genome shotgun (WGS) entry which is preliminary data.</text>
</comment>
<gene>
    <name evidence="3" type="ORF">FRX48_02793</name>
</gene>
<evidence type="ECO:0000313" key="3">
    <source>
        <dbReference type="EMBL" id="KAA6413050.1"/>
    </source>
</evidence>
<dbReference type="InterPro" id="IPR033181">
    <property type="entry name" value="Mic26_fungi"/>
</dbReference>
<comment type="function">
    <text evidence="1">Component of the MICOS complex, a large protein complex of the mitochondrial inner membrane that plays crucial roles in the maintenance of crista junctions, inner membrane architecture, and formation of contact sites to the outer membrane.</text>
</comment>
<keyword evidence="1" id="KW-0496">Mitochondrion</keyword>
<dbReference type="InterPro" id="IPR019166">
    <property type="entry name" value="MIC26/MIC27"/>
</dbReference>